<feature type="binding site" evidence="10">
    <location>
        <position position="195"/>
    </location>
    <ligand>
        <name>NAD(+)</name>
        <dbReference type="ChEBI" id="CHEBI:57540"/>
    </ligand>
</feature>
<dbReference type="GO" id="GO:0016153">
    <property type="term" value="F:urocanate hydratase activity"/>
    <property type="evidence" value="ECO:0007669"/>
    <property type="project" value="UniProtKB-UniRule"/>
</dbReference>
<dbReference type="EMBL" id="WSUT01000007">
    <property type="protein sequence ID" value="MWC45670.1"/>
    <property type="molecule type" value="Genomic_DNA"/>
</dbReference>
<dbReference type="HAMAP" id="MF_00577">
    <property type="entry name" value="HutU"/>
    <property type="match status" value="1"/>
</dbReference>
<proteinExistence type="inferred from homology"/>
<name>A0A1G7Q0N6_9SPHN</name>
<dbReference type="OrthoDB" id="9764874at2"/>
<dbReference type="PANTHER" id="PTHR12216">
    <property type="entry name" value="UROCANATE HYDRATASE"/>
    <property type="match status" value="1"/>
</dbReference>
<evidence type="ECO:0000313" key="16">
    <source>
        <dbReference type="Proteomes" id="UP000323502"/>
    </source>
</evidence>
<dbReference type="NCBIfam" id="NF003820">
    <property type="entry name" value="PRK05414.1"/>
    <property type="match status" value="1"/>
</dbReference>
<comment type="pathway">
    <text evidence="1 10">Amino-acid degradation; L-histidine degradation into L-glutamate; N-formimidoyl-L-glutamate from L-histidine: step 2/3.</text>
</comment>
<keyword evidence="6 10" id="KW-0456">Lyase</keyword>
<dbReference type="Proteomes" id="UP000323502">
    <property type="component" value="Unassembled WGS sequence"/>
</dbReference>
<keyword evidence="4 10" id="KW-0369">Histidine metabolism</keyword>
<evidence type="ECO:0000259" key="13">
    <source>
        <dbReference type="Pfam" id="PF17392"/>
    </source>
</evidence>
<dbReference type="EC" id="4.2.1.49" evidence="3 10"/>
<feature type="binding site" evidence="10">
    <location>
        <begin position="259"/>
        <end position="263"/>
    </location>
    <ligand>
        <name>NAD(+)</name>
        <dbReference type="ChEBI" id="CHEBI:57540"/>
    </ligand>
</feature>
<reference evidence="14 17" key="2">
    <citation type="submission" date="2019-12" db="EMBL/GenBank/DDBJ databases">
        <authorList>
            <person name="Zheng J."/>
        </authorList>
    </citation>
    <scope>NUCLEOTIDE SEQUENCE [LARGE SCALE GENOMIC DNA]</scope>
    <source>
        <strain evidence="14 17">DSM 27347</strain>
    </source>
</reference>
<dbReference type="AlphaFoldDB" id="A0A1G7Q0N6"/>
<evidence type="ECO:0000256" key="10">
    <source>
        <dbReference type="HAMAP-Rule" id="MF_00577"/>
    </source>
</evidence>
<dbReference type="GO" id="GO:0019556">
    <property type="term" value="P:L-histidine catabolic process to glutamate and formamide"/>
    <property type="evidence" value="ECO:0007669"/>
    <property type="project" value="UniProtKB-UniPathway"/>
</dbReference>
<evidence type="ECO:0000313" key="14">
    <source>
        <dbReference type="EMBL" id="MWC45670.1"/>
    </source>
</evidence>
<dbReference type="NCBIfam" id="TIGR01228">
    <property type="entry name" value="hutU"/>
    <property type="match status" value="1"/>
</dbReference>
<dbReference type="UniPathway" id="UPA00379">
    <property type="reaction ID" value="UER00550"/>
</dbReference>
<dbReference type="Proteomes" id="UP000436801">
    <property type="component" value="Unassembled WGS sequence"/>
</dbReference>
<dbReference type="EMBL" id="FNBI01000007">
    <property type="protein sequence ID" value="SDF92065.1"/>
    <property type="molecule type" value="Genomic_DNA"/>
</dbReference>
<feature type="binding site" evidence="10">
    <location>
        <position position="488"/>
    </location>
    <ligand>
        <name>NAD(+)</name>
        <dbReference type="ChEBI" id="CHEBI:57540"/>
    </ligand>
</feature>
<feature type="binding site" evidence="10">
    <location>
        <position position="200"/>
    </location>
    <ligand>
        <name>NAD(+)</name>
        <dbReference type="ChEBI" id="CHEBI:57540"/>
    </ligand>
</feature>
<evidence type="ECO:0000256" key="5">
    <source>
        <dbReference type="ARBA" id="ARBA00023027"/>
    </source>
</evidence>
<gene>
    <name evidence="10" type="primary">hutU</name>
    <name evidence="14" type="ORF">GQR91_18810</name>
    <name evidence="15" type="ORF">SAMN05216557_107159</name>
</gene>
<dbReference type="InterPro" id="IPR023636">
    <property type="entry name" value="Urocanase_CS"/>
</dbReference>
<feature type="binding site" evidence="10">
    <location>
        <begin position="269"/>
        <end position="270"/>
    </location>
    <ligand>
        <name>NAD(+)</name>
        <dbReference type="ChEBI" id="CHEBI:57540"/>
    </ligand>
</feature>
<evidence type="ECO:0000256" key="2">
    <source>
        <dbReference type="ARBA" id="ARBA00007578"/>
    </source>
</evidence>
<dbReference type="InterPro" id="IPR055351">
    <property type="entry name" value="Urocanase"/>
</dbReference>
<feature type="binding site" evidence="10">
    <location>
        <begin position="51"/>
        <end position="52"/>
    </location>
    <ligand>
        <name>NAD(+)</name>
        <dbReference type="ChEBI" id="CHEBI:57540"/>
    </ligand>
</feature>
<comment type="similarity">
    <text evidence="2 10">Belongs to the urocanase family.</text>
</comment>
<dbReference type="Gene3D" id="3.40.1770.10">
    <property type="entry name" value="Urocanase superfamily"/>
    <property type="match status" value="1"/>
</dbReference>
<comment type="catalytic activity">
    <reaction evidence="8 10">
        <text>4-imidazolone-5-propanoate = trans-urocanate + H2O</text>
        <dbReference type="Rhea" id="RHEA:13101"/>
        <dbReference type="ChEBI" id="CHEBI:15377"/>
        <dbReference type="ChEBI" id="CHEBI:17771"/>
        <dbReference type="ChEBI" id="CHEBI:77893"/>
        <dbReference type="EC" id="4.2.1.49"/>
    </reaction>
</comment>
<dbReference type="PIRSF" id="PIRSF001423">
    <property type="entry name" value="Urocanate_hydrat"/>
    <property type="match status" value="1"/>
</dbReference>
<sequence length="552" mass="60365">MSRLDPSRRVAAATGTTRTARSWLTEAPLRMLMNNLHPDVAERPEELVVYGGIGRATRDWDSYDRIVATLERLEDDQTLLIQSGKPVGVFRTHPDAPRVLLANSNLVPRWADWEHFDELDRKGLAMYGQMTAGSWIYIGTQGIVQGTYETFVEMGRQHYGGDLSGRWLLTAGLGGMGGAQPLAAVMAGASCLAIECQQSRIDMRLRTGYLDRATDSLDEAIEIVTTARKPVSVGLLGNAAELLPEMHARGIRPDLLTDQTSAHDPVNGYLPAGWTVERWLATREQNPTVVAEAAKASMARHVEAMLAFSRDGVPTTDYGNNIRQVAKDQGVADAFAFPGFVPAYIRPLFCRGVGPFRWVALSGDPEDIYRTDAKVKELLPDDAHLHRWLDMARERIHFQGLPARICWVGLGDRHRLGLAFNEMVASGELKAPVVIGRDHLDSGSVASPNRETEAMRDGSDAVSDWPLLNALLNTASGATWVSLHHGGGVGMGYSQHSGMVIVADGTPEAARRLERVLWNDPATGVMRHADAGYDIALNCAREKGLDLPGILR</sequence>
<evidence type="ECO:0000259" key="12">
    <source>
        <dbReference type="Pfam" id="PF17391"/>
    </source>
</evidence>
<evidence type="ECO:0000256" key="8">
    <source>
        <dbReference type="ARBA" id="ARBA00047623"/>
    </source>
</evidence>
<dbReference type="Pfam" id="PF01175">
    <property type="entry name" value="Urocanase"/>
    <property type="match status" value="1"/>
</dbReference>
<evidence type="ECO:0000256" key="7">
    <source>
        <dbReference type="ARBA" id="ARBA00031640"/>
    </source>
</evidence>
<evidence type="ECO:0000313" key="15">
    <source>
        <dbReference type="EMBL" id="SDF92065.1"/>
    </source>
</evidence>
<organism evidence="15 16">
    <name type="scientific">Sphingomonas carotinifaciens</name>
    <dbReference type="NCBI Taxonomy" id="1166323"/>
    <lineage>
        <taxon>Bacteria</taxon>
        <taxon>Pseudomonadati</taxon>
        <taxon>Pseudomonadota</taxon>
        <taxon>Alphaproteobacteria</taxon>
        <taxon>Sphingomonadales</taxon>
        <taxon>Sphingomonadaceae</taxon>
        <taxon>Sphingomonas</taxon>
    </lineage>
</organism>
<dbReference type="GO" id="GO:0005737">
    <property type="term" value="C:cytoplasm"/>
    <property type="evidence" value="ECO:0007669"/>
    <property type="project" value="UniProtKB-SubCell"/>
</dbReference>
<dbReference type="InterPro" id="IPR036190">
    <property type="entry name" value="Urocanase_sf"/>
</dbReference>
<dbReference type="Pfam" id="PF17392">
    <property type="entry name" value="Urocanase_C"/>
    <property type="match status" value="1"/>
</dbReference>
<keyword evidence="10" id="KW-0963">Cytoplasm</keyword>
<feature type="binding site" evidence="10">
    <location>
        <position position="318"/>
    </location>
    <ligand>
        <name>NAD(+)</name>
        <dbReference type="ChEBI" id="CHEBI:57540"/>
    </ligand>
</feature>
<evidence type="ECO:0000256" key="3">
    <source>
        <dbReference type="ARBA" id="ARBA00011992"/>
    </source>
</evidence>
<feature type="binding site" evidence="10">
    <location>
        <position position="129"/>
    </location>
    <ligand>
        <name>NAD(+)</name>
        <dbReference type="ChEBI" id="CHEBI:57540"/>
    </ligand>
</feature>
<keyword evidence="5 10" id="KW-0520">NAD</keyword>
<dbReference type="Pfam" id="PF17391">
    <property type="entry name" value="Urocanase_N"/>
    <property type="match status" value="1"/>
</dbReference>
<dbReference type="GO" id="GO:0019557">
    <property type="term" value="P:L-histidine catabolic process to glutamate and formate"/>
    <property type="evidence" value="ECO:0007669"/>
    <property type="project" value="UniProtKB-UniPathway"/>
</dbReference>
<reference evidence="15 16" key="1">
    <citation type="submission" date="2016-10" db="EMBL/GenBank/DDBJ databases">
        <authorList>
            <person name="Varghese N."/>
            <person name="Submissions S."/>
        </authorList>
    </citation>
    <scope>NUCLEOTIDE SEQUENCE [LARGE SCALE GENOMIC DNA]</scope>
    <source>
        <strain evidence="15 16">S7-754</strain>
    </source>
</reference>
<dbReference type="InterPro" id="IPR035401">
    <property type="entry name" value="Urocanase_C"/>
</dbReference>
<evidence type="ECO:0000313" key="17">
    <source>
        <dbReference type="Proteomes" id="UP000436801"/>
    </source>
</evidence>
<evidence type="ECO:0000256" key="9">
    <source>
        <dbReference type="ARBA" id="ARBA00056569"/>
    </source>
</evidence>
<feature type="domain" description="Urocanase N-terminal" evidence="12">
    <location>
        <begin position="11"/>
        <end position="136"/>
    </location>
</feature>
<feature type="binding site" evidence="10">
    <location>
        <begin position="238"/>
        <end position="239"/>
    </location>
    <ligand>
        <name>NAD(+)</name>
        <dbReference type="ChEBI" id="CHEBI:57540"/>
    </ligand>
</feature>
<dbReference type="PANTHER" id="PTHR12216:SF4">
    <property type="entry name" value="UROCANATE HYDRATASE"/>
    <property type="match status" value="1"/>
</dbReference>
<comment type="cofactor">
    <cofactor evidence="10">
        <name>NAD(+)</name>
        <dbReference type="ChEBI" id="CHEBI:57540"/>
    </cofactor>
    <text evidence="10">Binds 1 NAD(+) per subunit.</text>
</comment>
<feature type="domain" description="Urocanase Rossmann-like" evidence="11">
    <location>
        <begin position="139"/>
        <end position="344"/>
    </location>
</feature>
<evidence type="ECO:0000256" key="4">
    <source>
        <dbReference type="ARBA" id="ARBA00022808"/>
    </source>
</evidence>
<dbReference type="PROSITE" id="PS01233">
    <property type="entry name" value="UROCANASE"/>
    <property type="match status" value="1"/>
</dbReference>
<dbReference type="InterPro" id="IPR035085">
    <property type="entry name" value="Urocanase_Rossmann-like"/>
</dbReference>
<feature type="binding site" evidence="10">
    <location>
        <begin position="175"/>
        <end position="177"/>
    </location>
    <ligand>
        <name>NAD(+)</name>
        <dbReference type="ChEBI" id="CHEBI:57540"/>
    </ligand>
</feature>
<evidence type="ECO:0000256" key="6">
    <source>
        <dbReference type="ARBA" id="ARBA00023239"/>
    </source>
</evidence>
<evidence type="ECO:0000259" key="11">
    <source>
        <dbReference type="Pfam" id="PF01175"/>
    </source>
</evidence>
<protein>
    <recommendedName>
        <fullName evidence="3 10">Urocanate hydratase</fullName>
        <shortName evidence="10">Urocanase</shortName>
        <ecNumber evidence="3 10">4.2.1.49</ecNumber>
    </recommendedName>
    <alternativeName>
        <fullName evidence="7 10">Imidazolonepropionate hydrolase</fullName>
    </alternativeName>
</protein>
<feature type="active site" evidence="10">
    <location>
        <position position="406"/>
    </location>
</feature>
<dbReference type="InterPro" id="IPR023637">
    <property type="entry name" value="Urocanase-like"/>
</dbReference>
<dbReference type="SUPFAM" id="SSF111326">
    <property type="entry name" value="Urocanase"/>
    <property type="match status" value="1"/>
</dbReference>
<dbReference type="RefSeq" id="WP_149683146.1">
    <property type="nucleotide sequence ID" value="NZ_FNBI01000007.1"/>
</dbReference>
<dbReference type="Gene3D" id="3.40.50.10730">
    <property type="entry name" value="Urocanase like domains"/>
    <property type="match status" value="1"/>
</dbReference>
<comment type="function">
    <text evidence="9 10">Catalyzes the conversion of urocanate to 4-imidazolone-5-propionate.</text>
</comment>
<evidence type="ECO:0000256" key="1">
    <source>
        <dbReference type="ARBA" id="ARBA00004794"/>
    </source>
</evidence>
<dbReference type="FunFam" id="3.40.50.10730:FF:000001">
    <property type="entry name" value="Urocanate hydratase"/>
    <property type="match status" value="1"/>
</dbReference>
<keyword evidence="16" id="KW-1185">Reference proteome</keyword>
<dbReference type="InterPro" id="IPR035400">
    <property type="entry name" value="Urocanase_N"/>
</dbReference>
<comment type="subcellular location">
    <subcellularLocation>
        <location evidence="10">Cytoplasm</location>
    </subcellularLocation>
</comment>
<dbReference type="InterPro" id="IPR038364">
    <property type="entry name" value="Urocanase_central_sf"/>
</dbReference>
<accession>A0A1G7Q0N6</accession>
<feature type="domain" description="Urocanase C-terminal" evidence="13">
    <location>
        <begin position="347"/>
        <end position="541"/>
    </location>
</feature>